<dbReference type="Proteomes" id="UP000308744">
    <property type="component" value="Unassembled WGS sequence"/>
</dbReference>
<comment type="caution">
    <text evidence="1">The sequence shown here is derived from an EMBL/GenBank/DDBJ whole genome shotgun (WGS) entry which is preliminary data.</text>
</comment>
<keyword evidence="2" id="KW-1185">Reference proteome</keyword>
<reference evidence="1 2" key="1">
    <citation type="submission" date="2019-04" db="EMBL/GenBank/DDBJ databases">
        <title>Lysinibacillus genome sequencing.</title>
        <authorList>
            <person name="Dunlap C."/>
        </authorList>
    </citation>
    <scope>NUCLEOTIDE SEQUENCE [LARGE SCALE GENOMIC DNA]</scope>
    <source>
        <strain evidence="1 2">CCTCC AB 2010389</strain>
    </source>
</reference>
<dbReference type="AlphaFoldDB" id="A0A4U2XZC4"/>
<accession>A0A4U2XZC4</accession>
<protein>
    <submittedName>
        <fullName evidence="1">Uncharacterized protein</fullName>
    </submittedName>
</protein>
<name>A0A4U2XZC4_9BACI</name>
<proteinExistence type="predicted"/>
<sequence length="134" mass="15385">MMYERQGYHYYVEKVTQTWFNAATGSLAQAGSALLKARITYGISERLPFIKNIYNTKTGELVKENKNFVSAMTAMVTYNTPIIGPVLYTAVPLVDTKEIIVYTSETGKDNTWHYRYRIVVARDGSYTISKWYVQ</sequence>
<dbReference type="RefSeq" id="WP_137067862.1">
    <property type="nucleotide sequence ID" value="NZ_PYWM01000066.1"/>
</dbReference>
<gene>
    <name evidence="1" type="ORF">FC756_24560</name>
</gene>
<organism evidence="1 2">
    <name type="scientific">Lysinibacillus mangiferihumi</name>
    <dbReference type="NCBI Taxonomy" id="1130819"/>
    <lineage>
        <taxon>Bacteria</taxon>
        <taxon>Bacillati</taxon>
        <taxon>Bacillota</taxon>
        <taxon>Bacilli</taxon>
        <taxon>Bacillales</taxon>
        <taxon>Bacillaceae</taxon>
        <taxon>Lysinibacillus</taxon>
    </lineage>
</organism>
<dbReference type="EMBL" id="SZPU01000119">
    <property type="protein sequence ID" value="TKI53330.1"/>
    <property type="molecule type" value="Genomic_DNA"/>
</dbReference>
<evidence type="ECO:0000313" key="2">
    <source>
        <dbReference type="Proteomes" id="UP000308744"/>
    </source>
</evidence>
<evidence type="ECO:0000313" key="1">
    <source>
        <dbReference type="EMBL" id="TKI53330.1"/>
    </source>
</evidence>